<evidence type="ECO:0000256" key="12">
    <source>
        <dbReference type="ARBA" id="ARBA00023222"/>
    </source>
</evidence>
<dbReference type="PATRIC" id="fig|1603606.3.peg.1506"/>
<dbReference type="SUPFAM" id="SSF48600">
    <property type="entry name" value="Chorismate mutase II"/>
    <property type="match status" value="1"/>
</dbReference>
<dbReference type="EC" id="4.2.1.51" evidence="7"/>
<comment type="subcellular location">
    <subcellularLocation>
        <location evidence="3">Cytoplasm</location>
    </subcellularLocation>
</comment>
<dbReference type="FunFam" id="3.30.70.260:FF:000012">
    <property type="entry name" value="Prephenate dehydratase"/>
    <property type="match status" value="1"/>
</dbReference>
<dbReference type="Gene3D" id="1.20.59.10">
    <property type="entry name" value="Chorismate mutase"/>
    <property type="match status" value="1"/>
</dbReference>
<comment type="pathway">
    <text evidence="5">Metabolic intermediate biosynthesis; prephenate biosynthesis; prephenate from chorismate: step 1/1.</text>
</comment>
<evidence type="ECO:0000256" key="18">
    <source>
        <dbReference type="ARBA" id="ARBA00047848"/>
    </source>
</evidence>
<dbReference type="FunFam" id="3.40.190.10:FF:000029">
    <property type="entry name" value="Chorismate mutase/Prephenate dehydratase"/>
    <property type="match status" value="1"/>
</dbReference>
<dbReference type="InterPro" id="IPR010957">
    <property type="entry name" value="G/b/e-P-prot_chorismate_mutase"/>
</dbReference>
<dbReference type="AlphaFoldDB" id="A0A0M4D5R3"/>
<dbReference type="NCBIfam" id="TIGR01807">
    <property type="entry name" value="CM_P2"/>
    <property type="match status" value="1"/>
</dbReference>
<dbReference type="SUPFAM" id="SSF53850">
    <property type="entry name" value="Periplasmic binding protein-like II"/>
    <property type="match status" value="1"/>
</dbReference>
<dbReference type="KEGG" id="des:DSOUD_1380"/>
<evidence type="ECO:0000256" key="5">
    <source>
        <dbReference type="ARBA" id="ARBA00004817"/>
    </source>
</evidence>
<dbReference type="STRING" id="1603606.DSOUD_1380"/>
<evidence type="ECO:0000256" key="16">
    <source>
        <dbReference type="ARBA" id="ARBA00031175"/>
    </source>
</evidence>
<dbReference type="PROSITE" id="PS00857">
    <property type="entry name" value="PREPHENATE_DEHYDR_1"/>
    <property type="match status" value="1"/>
</dbReference>
<evidence type="ECO:0000256" key="1">
    <source>
        <dbReference type="ARBA" id="ARBA00000824"/>
    </source>
</evidence>
<feature type="domain" description="Prephenate dehydratase" evidence="21">
    <location>
        <begin position="90"/>
        <end position="265"/>
    </location>
</feature>
<keyword evidence="9" id="KW-0963">Cytoplasm</keyword>
<dbReference type="InterPro" id="IPR001086">
    <property type="entry name" value="Preph_deHydtase"/>
</dbReference>
<dbReference type="InterPro" id="IPR008242">
    <property type="entry name" value="Chor_mutase/pphenate_deHydtase"/>
</dbReference>
<dbReference type="Gene3D" id="3.30.70.260">
    <property type="match status" value="1"/>
</dbReference>
<dbReference type="PANTHER" id="PTHR21022">
    <property type="entry name" value="PREPHENATE DEHYDRATASE P PROTEIN"/>
    <property type="match status" value="1"/>
</dbReference>
<dbReference type="InterPro" id="IPR002701">
    <property type="entry name" value="CM_II_prokaryot"/>
</dbReference>
<evidence type="ECO:0000256" key="4">
    <source>
        <dbReference type="ARBA" id="ARBA00004741"/>
    </source>
</evidence>
<dbReference type="EC" id="5.4.99.5" evidence="6"/>
<evidence type="ECO:0000256" key="11">
    <source>
        <dbReference type="ARBA" id="ARBA00023141"/>
    </source>
</evidence>
<dbReference type="InterPro" id="IPR036979">
    <property type="entry name" value="CM_dom_sf"/>
</dbReference>
<evidence type="ECO:0000256" key="6">
    <source>
        <dbReference type="ARBA" id="ARBA00012404"/>
    </source>
</evidence>
<keyword evidence="24" id="KW-1185">Reference proteome</keyword>
<dbReference type="RefSeq" id="WP_053550299.1">
    <property type="nucleotide sequence ID" value="NZ_CP010802.1"/>
</dbReference>
<feature type="domain" description="ACT" evidence="22">
    <location>
        <begin position="277"/>
        <end position="354"/>
    </location>
</feature>
<dbReference type="InterPro" id="IPR045865">
    <property type="entry name" value="ACT-like_dom_sf"/>
</dbReference>
<evidence type="ECO:0000256" key="15">
    <source>
        <dbReference type="ARBA" id="ARBA00023268"/>
    </source>
</evidence>
<protein>
    <recommendedName>
        <fullName evidence="8">Bifunctional chorismate mutase/prephenate dehydratase</fullName>
        <ecNumber evidence="7">4.2.1.51</ecNumber>
        <ecNumber evidence="6">5.4.99.5</ecNumber>
    </recommendedName>
    <alternativeName>
        <fullName evidence="17">Chorismate mutase-prephenate dehydratase</fullName>
    </alternativeName>
    <alternativeName>
        <fullName evidence="16">p-protein</fullName>
    </alternativeName>
</protein>
<dbReference type="InterPro" id="IPR018528">
    <property type="entry name" value="Preph_deHydtase_CS"/>
</dbReference>
<evidence type="ECO:0000256" key="9">
    <source>
        <dbReference type="ARBA" id="ARBA00022490"/>
    </source>
</evidence>
<keyword evidence="11" id="KW-0057">Aromatic amino acid biosynthesis</keyword>
<dbReference type="GO" id="GO:0004106">
    <property type="term" value="F:chorismate mutase activity"/>
    <property type="evidence" value="ECO:0007669"/>
    <property type="project" value="UniProtKB-EC"/>
</dbReference>
<dbReference type="EMBL" id="CP010802">
    <property type="protein sequence ID" value="ALC16160.1"/>
    <property type="molecule type" value="Genomic_DNA"/>
</dbReference>
<keyword evidence="10" id="KW-0028">Amino-acid biosynthesis</keyword>
<dbReference type="SUPFAM" id="SSF55021">
    <property type="entry name" value="ACT-like"/>
    <property type="match status" value="1"/>
</dbReference>
<accession>A0A0M4D5R3</accession>
<dbReference type="GO" id="GO:0046417">
    <property type="term" value="P:chorismate metabolic process"/>
    <property type="evidence" value="ECO:0007669"/>
    <property type="project" value="InterPro"/>
</dbReference>
<dbReference type="Gene3D" id="3.40.190.10">
    <property type="entry name" value="Periplasmic binding protein-like II"/>
    <property type="match status" value="2"/>
</dbReference>
<evidence type="ECO:0000259" key="20">
    <source>
        <dbReference type="PROSITE" id="PS51168"/>
    </source>
</evidence>
<dbReference type="InterPro" id="IPR002912">
    <property type="entry name" value="ACT_dom"/>
</dbReference>
<evidence type="ECO:0000256" key="3">
    <source>
        <dbReference type="ARBA" id="ARBA00004496"/>
    </source>
</evidence>
<reference evidence="23 24" key="1">
    <citation type="submission" date="2015-07" db="EMBL/GenBank/DDBJ databases">
        <title>Isolation and Genomic Characterization of a Novel Halophilic Metal-Reducing Deltaproteobacterium from the Deep Subsurface.</title>
        <authorList>
            <person name="Badalamenti J.P."/>
            <person name="Summers Z.M."/>
            <person name="Gralnick J.A."/>
            <person name="Bond D.R."/>
        </authorList>
    </citation>
    <scope>NUCLEOTIDE SEQUENCE [LARGE SCALE GENOMIC DNA]</scope>
    <source>
        <strain evidence="23 24">WTL</strain>
    </source>
</reference>
<dbReference type="CDD" id="cd04905">
    <property type="entry name" value="ACT_CM-PDT"/>
    <property type="match status" value="1"/>
</dbReference>
<evidence type="ECO:0000256" key="17">
    <source>
        <dbReference type="ARBA" id="ARBA00031520"/>
    </source>
</evidence>
<dbReference type="GO" id="GO:0004664">
    <property type="term" value="F:prephenate dehydratase activity"/>
    <property type="evidence" value="ECO:0007669"/>
    <property type="project" value="UniProtKB-EC"/>
</dbReference>
<dbReference type="InterPro" id="IPR036263">
    <property type="entry name" value="Chorismate_II_sf"/>
</dbReference>
<dbReference type="PROSITE" id="PS51168">
    <property type="entry name" value="CHORISMATE_MUT_2"/>
    <property type="match status" value="1"/>
</dbReference>
<keyword evidence="15" id="KW-0511">Multifunctional enzyme</keyword>
<keyword evidence="12" id="KW-0584">Phenylalanine biosynthesis</keyword>
<comment type="catalytic activity">
    <reaction evidence="1">
        <text>chorismate = prephenate</text>
        <dbReference type="Rhea" id="RHEA:13897"/>
        <dbReference type="ChEBI" id="CHEBI:29748"/>
        <dbReference type="ChEBI" id="CHEBI:29934"/>
        <dbReference type="EC" id="5.4.99.5"/>
    </reaction>
</comment>
<dbReference type="PIRSF" id="PIRSF001500">
    <property type="entry name" value="Chor_mut_pdt_Ppr"/>
    <property type="match status" value="1"/>
</dbReference>
<evidence type="ECO:0000259" key="21">
    <source>
        <dbReference type="PROSITE" id="PS51171"/>
    </source>
</evidence>
<dbReference type="GO" id="GO:0009094">
    <property type="term" value="P:L-phenylalanine biosynthetic process"/>
    <property type="evidence" value="ECO:0007669"/>
    <property type="project" value="UniProtKB-UniPathway"/>
</dbReference>
<dbReference type="PANTHER" id="PTHR21022:SF19">
    <property type="entry name" value="PREPHENATE DEHYDRATASE-RELATED"/>
    <property type="match status" value="1"/>
</dbReference>
<dbReference type="NCBIfam" id="NF008865">
    <property type="entry name" value="PRK11898.1"/>
    <property type="match status" value="1"/>
</dbReference>
<dbReference type="Pfam" id="PF01817">
    <property type="entry name" value="CM_2"/>
    <property type="match status" value="1"/>
</dbReference>
<comment type="pathway">
    <text evidence="4">Amino-acid biosynthesis; L-phenylalanine biosynthesis; phenylpyruvate from prephenate: step 1/1.</text>
</comment>
<feature type="site" description="Essential for prephenate dehydratase activity" evidence="19">
    <location>
        <position position="258"/>
    </location>
</feature>
<dbReference type="Pfam" id="PF00800">
    <property type="entry name" value="PDT"/>
    <property type="match status" value="1"/>
</dbReference>
<dbReference type="FunFam" id="3.40.190.10:FF:000034">
    <property type="entry name" value="Chorismate mutase/prephenate dehydratase"/>
    <property type="match status" value="1"/>
</dbReference>
<evidence type="ECO:0000256" key="14">
    <source>
        <dbReference type="ARBA" id="ARBA00023239"/>
    </source>
</evidence>
<gene>
    <name evidence="23" type="primary">pheA</name>
    <name evidence="23" type="ORF">DSOUD_1380</name>
</gene>
<dbReference type="CDD" id="cd13630">
    <property type="entry name" value="PBP2_PDT_1"/>
    <property type="match status" value="1"/>
</dbReference>
<dbReference type="UniPathway" id="UPA00121">
    <property type="reaction ID" value="UER00345"/>
</dbReference>
<comment type="function">
    <text evidence="2">Catalyzes the Claisen rearrangement of chorismate to prephenate and the decarboxylation/dehydration of prephenate to phenylpyruvate.</text>
</comment>
<dbReference type="PROSITE" id="PS51671">
    <property type="entry name" value="ACT"/>
    <property type="match status" value="1"/>
</dbReference>
<evidence type="ECO:0000259" key="22">
    <source>
        <dbReference type="PROSITE" id="PS51671"/>
    </source>
</evidence>
<evidence type="ECO:0000256" key="10">
    <source>
        <dbReference type="ARBA" id="ARBA00022605"/>
    </source>
</evidence>
<dbReference type="Pfam" id="PF01842">
    <property type="entry name" value="ACT"/>
    <property type="match status" value="1"/>
</dbReference>
<evidence type="ECO:0000256" key="8">
    <source>
        <dbReference type="ARBA" id="ARBA00014401"/>
    </source>
</evidence>
<evidence type="ECO:0000256" key="19">
    <source>
        <dbReference type="PIRSR" id="PIRSR001500-2"/>
    </source>
</evidence>
<dbReference type="GO" id="GO:0005737">
    <property type="term" value="C:cytoplasm"/>
    <property type="evidence" value="ECO:0007669"/>
    <property type="project" value="UniProtKB-SubCell"/>
</dbReference>
<comment type="catalytic activity">
    <reaction evidence="18">
        <text>prephenate + H(+) = 3-phenylpyruvate + CO2 + H2O</text>
        <dbReference type="Rhea" id="RHEA:21648"/>
        <dbReference type="ChEBI" id="CHEBI:15377"/>
        <dbReference type="ChEBI" id="CHEBI:15378"/>
        <dbReference type="ChEBI" id="CHEBI:16526"/>
        <dbReference type="ChEBI" id="CHEBI:18005"/>
        <dbReference type="ChEBI" id="CHEBI:29934"/>
        <dbReference type="EC" id="4.2.1.51"/>
    </reaction>
</comment>
<evidence type="ECO:0000313" key="23">
    <source>
        <dbReference type="EMBL" id="ALC16160.1"/>
    </source>
</evidence>
<dbReference type="PROSITE" id="PS51171">
    <property type="entry name" value="PREPHENATE_DEHYDR_3"/>
    <property type="match status" value="1"/>
</dbReference>
<proteinExistence type="predicted"/>
<keyword evidence="14" id="KW-0456">Lyase</keyword>
<sequence>MAQEKLNHLRTRIDAIDDQILDLLNQRAAVVIEVGRAKSGEQREFYVPARELAIYERLGARNTGPFPTEAIRRVFREIISASLSLEHPMKVAFLGPQGTFTHAAAMQQFGFSAQLVPQKSIPAVFDEVLRGRAPYGVVPVENSTEGVVSHTLDMFMESDLQISSEILLGISHFLLSRTGRMEDIRKVVSHPQPLAQCRKWLEENLPDVPLVDVGSTALAAQMVLEDESAAAIASEMAASLYGLQVVKERIEDNPNNFTRFLVIGQKSPERSDRDKTSLMFSIKDQPGILYRMLEPFSKRAINLTKIESRPMKKKAWEYVFFLDIEGHIDEKAVADAIAELKDYCQFLKVLGSYPRAR</sequence>
<dbReference type="Proteomes" id="UP000057158">
    <property type="component" value="Chromosome"/>
</dbReference>
<evidence type="ECO:0000256" key="2">
    <source>
        <dbReference type="ARBA" id="ARBA00002364"/>
    </source>
</evidence>
<dbReference type="PROSITE" id="PS00858">
    <property type="entry name" value="PREPHENATE_DEHYDR_2"/>
    <property type="match status" value="1"/>
</dbReference>
<organism evidence="23 24">
    <name type="scientific">Desulfuromonas soudanensis</name>
    <dbReference type="NCBI Taxonomy" id="1603606"/>
    <lineage>
        <taxon>Bacteria</taxon>
        <taxon>Pseudomonadati</taxon>
        <taxon>Thermodesulfobacteriota</taxon>
        <taxon>Desulfuromonadia</taxon>
        <taxon>Desulfuromonadales</taxon>
        <taxon>Desulfuromonadaceae</taxon>
        <taxon>Desulfuromonas</taxon>
    </lineage>
</organism>
<evidence type="ECO:0000313" key="24">
    <source>
        <dbReference type="Proteomes" id="UP000057158"/>
    </source>
</evidence>
<dbReference type="SMART" id="SM00830">
    <property type="entry name" value="CM_2"/>
    <property type="match status" value="1"/>
</dbReference>
<feature type="domain" description="Chorismate mutase" evidence="20">
    <location>
        <begin position="1"/>
        <end position="90"/>
    </location>
</feature>
<evidence type="ECO:0000256" key="13">
    <source>
        <dbReference type="ARBA" id="ARBA00023235"/>
    </source>
</evidence>
<dbReference type="OrthoDB" id="9802281at2"/>
<name>A0A0M4D5R3_9BACT</name>
<evidence type="ECO:0000256" key="7">
    <source>
        <dbReference type="ARBA" id="ARBA00013147"/>
    </source>
</evidence>
<dbReference type="UniPathway" id="UPA00120">
    <property type="reaction ID" value="UER00203"/>
</dbReference>
<keyword evidence="13" id="KW-0413">Isomerase</keyword>